<dbReference type="Proteomes" id="UP000265160">
    <property type="component" value="LG7"/>
</dbReference>
<evidence type="ECO:0000256" key="2">
    <source>
        <dbReference type="ARBA" id="ARBA00023157"/>
    </source>
</evidence>
<keyword evidence="2 4" id="KW-1015">Disulfide bond</keyword>
<dbReference type="STRING" id="106582.ENSMZEP00005002039"/>
<dbReference type="SMART" id="SM00216">
    <property type="entry name" value="VWD"/>
    <property type="match status" value="1"/>
</dbReference>
<feature type="domain" description="VWFD" evidence="7">
    <location>
        <begin position="56"/>
        <end position="238"/>
    </location>
</feature>
<accession>A0A3P9AWM7</accession>
<keyword evidence="9" id="KW-1185">Reference proteome</keyword>
<dbReference type="PROSITE" id="PS01208">
    <property type="entry name" value="VWFC_1"/>
    <property type="match status" value="1"/>
</dbReference>
<organism evidence="8 9">
    <name type="scientific">Maylandia zebra</name>
    <name type="common">zebra mbuna</name>
    <dbReference type="NCBI Taxonomy" id="106582"/>
    <lineage>
        <taxon>Eukaryota</taxon>
        <taxon>Metazoa</taxon>
        <taxon>Chordata</taxon>
        <taxon>Craniata</taxon>
        <taxon>Vertebrata</taxon>
        <taxon>Euteleostomi</taxon>
        <taxon>Actinopterygii</taxon>
        <taxon>Neopterygii</taxon>
        <taxon>Teleostei</taxon>
        <taxon>Neoteleostei</taxon>
        <taxon>Acanthomorphata</taxon>
        <taxon>Ovalentaria</taxon>
        <taxon>Cichlomorphae</taxon>
        <taxon>Cichliformes</taxon>
        <taxon>Cichlidae</taxon>
        <taxon>African cichlids</taxon>
        <taxon>Pseudocrenilabrinae</taxon>
        <taxon>Haplochromini</taxon>
        <taxon>Maylandia</taxon>
        <taxon>Maylandia zebra complex</taxon>
    </lineage>
</organism>
<dbReference type="GeneTree" id="ENSGT00940000163235"/>
<evidence type="ECO:0000313" key="8">
    <source>
        <dbReference type="Ensembl" id="ENSMZEP00005002039.1"/>
    </source>
</evidence>
<dbReference type="PROSITE" id="PS01225">
    <property type="entry name" value="CTCK_2"/>
    <property type="match status" value="1"/>
</dbReference>
<dbReference type="PANTHER" id="PTHR11339:SF406">
    <property type="entry name" value="MUCIN-5AC-LIKE"/>
    <property type="match status" value="1"/>
</dbReference>
<protein>
    <submittedName>
        <fullName evidence="8">Intestinal mucin-like protein</fullName>
    </submittedName>
</protein>
<dbReference type="SUPFAM" id="SSF57567">
    <property type="entry name" value="Serine protease inhibitors"/>
    <property type="match status" value="1"/>
</dbReference>
<dbReference type="InterPro" id="IPR006207">
    <property type="entry name" value="Cys_knot_C"/>
</dbReference>
<feature type="disulfide bond" evidence="4">
    <location>
        <begin position="645"/>
        <end position="694"/>
    </location>
</feature>
<dbReference type="CDD" id="cd19941">
    <property type="entry name" value="TIL"/>
    <property type="match status" value="1"/>
</dbReference>
<feature type="disulfide bond" evidence="4">
    <location>
        <begin position="660"/>
        <end position="712"/>
    </location>
</feature>
<dbReference type="SMART" id="SM00832">
    <property type="entry name" value="C8"/>
    <property type="match status" value="1"/>
</dbReference>
<dbReference type="PANTHER" id="PTHR11339">
    <property type="entry name" value="EXTRACELLULAR MATRIX GLYCOPROTEIN RELATED"/>
    <property type="match status" value="1"/>
</dbReference>
<dbReference type="InterPro" id="IPR036084">
    <property type="entry name" value="Ser_inhib-like_sf"/>
</dbReference>
<dbReference type="InterPro" id="IPR014853">
    <property type="entry name" value="VWF/SSPO/ZAN-like_Cys-rich_dom"/>
</dbReference>
<dbReference type="InterPro" id="IPR050780">
    <property type="entry name" value="Mucin_vWF_Thrombospondin_sf"/>
</dbReference>
<reference evidence="8 9" key="1">
    <citation type="journal article" date="2014" name="Nature">
        <title>The genomic substrate for adaptive radiation in African cichlid fish.</title>
        <authorList>
            <person name="Brawand D."/>
            <person name="Wagner C.E."/>
            <person name="Li Y.I."/>
            <person name="Malinsky M."/>
            <person name="Keller I."/>
            <person name="Fan S."/>
            <person name="Simakov O."/>
            <person name="Ng A.Y."/>
            <person name="Lim Z.W."/>
            <person name="Bezault E."/>
            <person name="Turner-Maier J."/>
            <person name="Johnson J."/>
            <person name="Alcazar R."/>
            <person name="Noh H.J."/>
            <person name="Russell P."/>
            <person name="Aken B."/>
            <person name="Alfoldi J."/>
            <person name="Amemiya C."/>
            <person name="Azzouzi N."/>
            <person name="Baroiller J.F."/>
            <person name="Barloy-Hubler F."/>
            <person name="Berlin A."/>
            <person name="Bloomquist R."/>
            <person name="Carleton K.L."/>
            <person name="Conte M.A."/>
            <person name="D'Cotta H."/>
            <person name="Eshel O."/>
            <person name="Gaffney L."/>
            <person name="Galibert F."/>
            <person name="Gante H.F."/>
            <person name="Gnerre S."/>
            <person name="Greuter L."/>
            <person name="Guyon R."/>
            <person name="Haddad N.S."/>
            <person name="Haerty W."/>
            <person name="Harris R.M."/>
            <person name="Hofmann H.A."/>
            <person name="Hourlier T."/>
            <person name="Hulata G."/>
            <person name="Jaffe D.B."/>
            <person name="Lara M."/>
            <person name="Lee A.P."/>
            <person name="MacCallum I."/>
            <person name="Mwaiko S."/>
            <person name="Nikaido M."/>
            <person name="Nishihara H."/>
            <person name="Ozouf-Costaz C."/>
            <person name="Penman D.J."/>
            <person name="Przybylski D."/>
            <person name="Rakotomanga M."/>
            <person name="Renn S.C.P."/>
            <person name="Ribeiro F.J."/>
            <person name="Ron M."/>
            <person name="Salzburger W."/>
            <person name="Sanchez-Pulido L."/>
            <person name="Santos M.E."/>
            <person name="Searle S."/>
            <person name="Sharpe T."/>
            <person name="Swofford R."/>
            <person name="Tan F.J."/>
            <person name="Williams L."/>
            <person name="Young S."/>
            <person name="Yin S."/>
            <person name="Okada N."/>
            <person name="Kocher T.D."/>
            <person name="Miska E.A."/>
            <person name="Lander E.S."/>
            <person name="Venkatesh B."/>
            <person name="Fernald R.D."/>
            <person name="Meyer A."/>
            <person name="Ponting C.P."/>
            <person name="Streelman J.T."/>
            <person name="Lindblad-Toh K."/>
            <person name="Seehausen O."/>
            <person name="Di Palma F."/>
        </authorList>
    </citation>
    <scope>NUCLEOTIDE SEQUENCE</scope>
</reference>
<dbReference type="Gene3D" id="2.10.25.10">
    <property type="entry name" value="Laminin"/>
    <property type="match status" value="1"/>
</dbReference>
<feature type="disulfide bond" evidence="4">
    <location>
        <begin position="656"/>
        <end position="710"/>
    </location>
</feature>
<dbReference type="InterPro" id="IPR001007">
    <property type="entry name" value="VWF_dom"/>
</dbReference>
<evidence type="ECO:0000259" key="6">
    <source>
        <dbReference type="PROSITE" id="PS50184"/>
    </source>
</evidence>
<evidence type="ECO:0000259" key="5">
    <source>
        <dbReference type="PROSITE" id="PS01225"/>
    </source>
</evidence>
<dbReference type="InterPro" id="IPR001846">
    <property type="entry name" value="VWF_type-D"/>
</dbReference>
<evidence type="ECO:0000256" key="4">
    <source>
        <dbReference type="PROSITE-ProRule" id="PRU00039"/>
    </source>
</evidence>
<dbReference type="PROSITE" id="PS50184">
    <property type="entry name" value="VWFC_2"/>
    <property type="match status" value="2"/>
</dbReference>
<keyword evidence="3" id="KW-0325">Glycoprotein</keyword>
<reference evidence="8" key="3">
    <citation type="submission" date="2025-09" db="UniProtKB">
        <authorList>
            <consortium name="Ensembl"/>
        </authorList>
    </citation>
    <scope>IDENTIFICATION</scope>
</reference>
<feature type="domain" description="CTCK" evidence="5">
    <location>
        <begin position="624"/>
        <end position="718"/>
    </location>
</feature>
<dbReference type="PROSITE" id="PS51233">
    <property type="entry name" value="VWFD"/>
    <property type="match status" value="1"/>
</dbReference>
<dbReference type="SMART" id="SM00214">
    <property type="entry name" value="VWC"/>
    <property type="match status" value="2"/>
</dbReference>
<feature type="domain" description="VWFC" evidence="6">
    <location>
        <begin position="381"/>
        <end position="450"/>
    </location>
</feature>
<proteinExistence type="predicted"/>
<evidence type="ECO:0000256" key="1">
    <source>
        <dbReference type="ARBA" id="ARBA00022737"/>
    </source>
</evidence>
<dbReference type="AlphaFoldDB" id="A0A3P9AWM7"/>
<evidence type="ECO:0000313" key="9">
    <source>
        <dbReference type="Proteomes" id="UP000265160"/>
    </source>
</evidence>
<dbReference type="Ensembl" id="ENSMZET00005002138.1">
    <property type="protein sequence ID" value="ENSMZEP00005002039.1"/>
    <property type="gene ID" value="ENSMZEG00005001611.1"/>
</dbReference>
<name>A0A3P9AWM7_9CICH</name>
<feature type="domain" description="VWFC" evidence="6">
    <location>
        <begin position="488"/>
        <end position="552"/>
    </location>
</feature>
<dbReference type="Pfam" id="PF08742">
    <property type="entry name" value="C8"/>
    <property type="match status" value="1"/>
</dbReference>
<keyword evidence="1" id="KW-0677">Repeat</keyword>
<evidence type="ECO:0000259" key="7">
    <source>
        <dbReference type="PROSITE" id="PS51233"/>
    </source>
</evidence>
<dbReference type="Pfam" id="PF00094">
    <property type="entry name" value="VWD"/>
    <property type="match status" value="1"/>
</dbReference>
<dbReference type="SMART" id="SM00041">
    <property type="entry name" value="CT"/>
    <property type="match status" value="1"/>
</dbReference>
<reference evidence="8" key="2">
    <citation type="submission" date="2025-08" db="UniProtKB">
        <authorList>
            <consortium name="Ensembl"/>
        </authorList>
    </citation>
    <scope>IDENTIFICATION</scope>
</reference>
<evidence type="ECO:0000256" key="3">
    <source>
        <dbReference type="ARBA" id="ARBA00023180"/>
    </source>
</evidence>
<dbReference type="PROSITE" id="PS01185">
    <property type="entry name" value="CTCK_1"/>
    <property type="match status" value="1"/>
</dbReference>
<sequence>MYFLWFCNRAISLDNNTFQILPHHCSPIENITCSNGKKPVLLYDKFQCCQHYACDCECKGWGNHHYITFDGFYYNYQGNCTYVLMQEINPRHHLRIYIDNVFDSTEDVSRLRSIIILNGSQIFNLTNHNLTGRSNLEALKNGVRLKLPYSQNGVTVMNSGFDLVLEIPSLEVVITFGGTGFSVNLPYKNFGNNTKGHCGTCNNNPSDDCILPGGQLAESFAAMADNWTAKDIGQGNCTVPPTKSTSAQEPPPLYKTGVCELLNSSLFAKCHPIISPYNFYKGCIFDSSNVNKTEVLCTSLQTYAAACARAGVCVYWRNHTKTENHCPSHQVYQPCGPADQPTCEDNSYEPTMNFTAEGCFCPDGMKLFSRQSNICVKTCGCLDPEGNSREFNERFELKCQKCTCEESTKTVTCKPKECPKPNITECSDDGFVLINQTDPSDPCCSTPVCQCKPGGCPDIDVTCSIGKKPVVSIPKGKCCPELRCEPKKVCVRNETEYQPGSSVPGSVCQECTCEAEQNSTVISCKDQECNKTCDMGYEYVKTDSDECCGKCVQTHCVVNINGSKQLLSVKTWSPTENRCDEYTCVKNGEILTTSTSHTVCPVFNESSCQPGTIQTAANGCCKICAEKEKACKFMSMKTNITHNNCTSAQEVDMPYCEGSCNTYTMYSKEAAVMQHSCSCCKETCFSNRTVDLVCPNGDTVPYTYMYVEECGCTNTECTAAAGQHIRRKRSFTLL</sequence>
<comment type="caution">
    <text evidence="4">Lacks conserved residue(s) required for the propagation of feature annotation.</text>
</comment>